<protein>
    <recommendedName>
        <fullName evidence="9">BZIP domain-containing protein</fullName>
    </recommendedName>
</protein>
<dbReference type="InterPro" id="IPR051882">
    <property type="entry name" value="ATF_bZIP_TF"/>
</dbReference>
<evidence type="ECO:0000256" key="5">
    <source>
        <dbReference type="ARBA" id="ARBA00023163"/>
    </source>
</evidence>
<dbReference type="GO" id="GO:0016020">
    <property type="term" value="C:membrane"/>
    <property type="evidence" value="ECO:0007669"/>
    <property type="project" value="UniProtKB-SubCell"/>
</dbReference>
<keyword evidence="5" id="KW-0804">Transcription</keyword>
<feature type="compositionally biased region" description="Low complexity" evidence="8">
    <location>
        <begin position="72"/>
        <end position="83"/>
    </location>
</feature>
<organism evidence="10 11">
    <name type="scientific">Steinernema carpocapsae</name>
    <name type="common">Entomopathogenic nematode</name>
    <dbReference type="NCBI Taxonomy" id="34508"/>
    <lineage>
        <taxon>Eukaryota</taxon>
        <taxon>Metazoa</taxon>
        <taxon>Ecdysozoa</taxon>
        <taxon>Nematoda</taxon>
        <taxon>Chromadorea</taxon>
        <taxon>Rhabditida</taxon>
        <taxon>Tylenchina</taxon>
        <taxon>Panagrolaimomorpha</taxon>
        <taxon>Strongyloidoidea</taxon>
        <taxon>Steinernematidae</taxon>
        <taxon>Steinernema</taxon>
    </lineage>
</organism>
<evidence type="ECO:0000256" key="2">
    <source>
        <dbReference type="ARBA" id="ARBA00009050"/>
    </source>
</evidence>
<dbReference type="Pfam" id="PF00170">
    <property type="entry name" value="bZIP_1"/>
    <property type="match status" value="1"/>
</dbReference>
<dbReference type="InterPro" id="IPR046347">
    <property type="entry name" value="bZIP_sf"/>
</dbReference>
<comment type="similarity">
    <text evidence="2">Belongs to the bZIP family. ATF subfamily.</text>
</comment>
<reference evidence="10 11" key="2">
    <citation type="journal article" date="2019" name="G3 (Bethesda)">
        <title>Hybrid Assembly of the Genome of the Entomopathogenic Nematode Steinernema carpocapsae Identifies the X-Chromosome.</title>
        <authorList>
            <person name="Serra L."/>
            <person name="Macchietto M."/>
            <person name="Macias-Munoz A."/>
            <person name="McGill C.J."/>
            <person name="Rodriguez I.M."/>
            <person name="Rodriguez B."/>
            <person name="Murad R."/>
            <person name="Mortazavi A."/>
        </authorList>
    </citation>
    <scope>NUCLEOTIDE SEQUENCE [LARGE SCALE GENOMIC DNA]</scope>
    <source>
        <strain evidence="10 11">ALL</strain>
    </source>
</reference>
<name>A0A4U5MRB6_STECR</name>
<reference evidence="10 11" key="1">
    <citation type="journal article" date="2015" name="Genome Biol.">
        <title>Comparative genomics of Steinernema reveals deeply conserved gene regulatory networks.</title>
        <authorList>
            <person name="Dillman A.R."/>
            <person name="Macchietto M."/>
            <person name="Porter C.F."/>
            <person name="Rogers A."/>
            <person name="Williams B."/>
            <person name="Antoshechkin I."/>
            <person name="Lee M.M."/>
            <person name="Goodwin Z."/>
            <person name="Lu X."/>
            <person name="Lewis E.E."/>
            <person name="Goodrich-Blair H."/>
            <person name="Stock S.P."/>
            <person name="Adams B.J."/>
            <person name="Sternberg P.W."/>
            <person name="Mortazavi A."/>
        </authorList>
    </citation>
    <scope>NUCLEOTIDE SEQUENCE [LARGE SCALE GENOMIC DNA]</scope>
    <source>
        <strain evidence="10 11">ALL</strain>
    </source>
</reference>
<feature type="coiled-coil region" evidence="7">
    <location>
        <begin position="255"/>
        <end position="303"/>
    </location>
</feature>
<keyword evidence="11" id="KW-1185">Reference proteome</keyword>
<accession>A0A4U5MRB6</accession>
<dbReference type="SUPFAM" id="SSF57959">
    <property type="entry name" value="Leucine zipper domain"/>
    <property type="match status" value="1"/>
</dbReference>
<feature type="region of interest" description="Disordered" evidence="8">
    <location>
        <begin position="63"/>
        <end position="125"/>
    </location>
</feature>
<evidence type="ECO:0000256" key="8">
    <source>
        <dbReference type="SAM" id="MobiDB-lite"/>
    </source>
</evidence>
<sequence length="614" mass="69547">MNNYAEFNDSLLDEFLVQPDQESFFPGDNTEEWMSHVEKYTDINREIDELMYCDTANDIQLSPLSSDSGNHSPTASSTSGSESQPFFESGWYTSDESLPSQPNQATFNFITPKEPPVSPPNQSPLSVSAQHQIIHSPPQLSQTQSVQDVQVLYLVPVDSPPANVVQPSPLKPLPVIRPKTEIDIVTQCPPAPTPAPFVFTTPITFAALPTPAPAALPKIEIPVQRRDTVDSGYEDFAKKKEDRKLRNRAAAQLSRQRKREEVEGMQKRLRIVEEENKQLLDSNDKLKKRIEVLQSENEVLKTTLQARGFIRPSPYVSKQKAGAVLFVFALIITFHGAPFLRQIELDNETDFANQEKLDYAAGRSLPLLSAASEDLNGESYRNSSIPYLDECRNGTKAMNLTETIRLNDDLSQWVSRHELLDDYKIHHGKNPLKKIFKKEQKKSSLATVVNDTAKERESLKDARHHARAWKHLNLLSSYEKPIKNYTVKNNIKTKNLTVENSTQTNSTESKNYELQLPSDTERQYRQLVAALKQRSDTLYLVAMKDYFLLPPTNTNSTSRPRMSLVLPALSMNNEAHPNQFQVTMMRIECEVVGTGLFNIPRSLLPLFFNQTTYP</sequence>
<dbReference type="PROSITE" id="PS50217">
    <property type="entry name" value="BZIP"/>
    <property type="match status" value="1"/>
</dbReference>
<dbReference type="GO" id="GO:0000981">
    <property type="term" value="F:DNA-binding transcription factor activity, RNA polymerase II-specific"/>
    <property type="evidence" value="ECO:0007669"/>
    <property type="project" value="TreeGrafter"/>
</dbReference>
<dbReference type="PANTHER" id="PTHR46164:SF3">
    <property type="entry name" value="ATF6, ISOFORM C"/>
    <property type="match status" value="1"/>
</dbReference>
<keyword evidence="7" id="KW-0175">Coiled coil</keyword>
<dbReference type="PANTHER" id="PTHR46164">
    <property type="entry name" value="ATF6, ISOFORM C"/>
    <property type="match status" value="1"/>
</dbReference>
<dbReference type="GO" id="GO:0030968">
    <property type="term" value="P:endoplasmic reticulum unfolded protein response"/>
    <property type="evidence" value="ECO:0007669"/>
    <property type="project" value="TreeGrafter"/>
</dbReference>
<dbReference type="Gene3D" id="1.20.5.170">
    <property type="match status" value="1"/>
</dbReference>
<dbReference type="CDD" id="cd14812">
    <property type="entry name" value="bZIP_u3"/>
    <property type="match status" value="1"/>
</dbReference>
<dbReference type="SMART" id="SM00338">
    <property type="entry name" value="BRLZ"/>
    <property type="match status" value="1"/>
</dbReference>
<feature type="domain" description="BZIP" evidence="9">
    <location>
        <begin position="237"/>
        <end position="300"/>
    </location>
</feature>
<comment type="caution">
    <text evidence="10">The sequence shown here is derived from an EMBL/GenBank/DDBJ whole genome shotgun (WGS) entry which is preliminary data.</text>
</comment>
<evidence type="ECO:0000256" key="3">
    <source>
        <dbReference type="ARBA" id="ARBA00023015"/>
    </source>
</evidence>
<evidence type="ECO:0000256" key="4">
    <source>
        <dbReference type="ARBA" id="ARBA00023125"/>
    </source>
</evidence>
<evidence type="ECO:0000256" key="6">
    <source>
        <dbReference type="ARBA" id="ARBA00023242"/>
    </source>
</evidence>
<comment type="subcellular location">
    <subcellularLocation>
        <location evidence="1">Membrane</location>
        <topology evidence="1">Single-pass membrane protein</topology>
    </subcellularLocation>
</comment>
<keyword evidence="3" id="KW-0805">Transcription regulation</keyword>
<evidence type="ECO:0000259" key="9">
    <source>
        <dbReference type="PROSITE" id="PS50217"/>
    </source>
</evidence>
<feature type="compositionally biased region" description="Pro residues" evidence="8">
    <location>
        <begin position="113"/>
        <end position="122"/>
    </location>
</feature>
<evidence type="ECO:0000256" key="1">
    <source>
        <dbReference type="ARBA" id="ARBA00004167"/>
    </source>
</evidence>
<evidence type="ECO:0000256" key="7">
    <source>
        <dbReference type="SAM" id="Coils"/>
    </source>
</evidence>
<dbReference type="GO" id="GO:0005634">
    <property type="term" value="C:nucleus"/>
    <property type="evidence" value="ECO:0007669"/>
    <property type="project" value="TreeGrafter"/>
</dbReference>
<dbReference type="OrthoDB" id="644067at2759"/>
<keyword evidence="4" id="KW-0238">DNA-binding</keyword>
<feature type="compositionally biased region" description="Polar residues" evidence="8">
    <location>
        <begin position="91"/>
        <end position="109"/>
    </location>
</feature>
<dbReference type="EMBL" id="AZBU02000006">
    <property type="protein sequence ID" value="TKR72219.1"/>
    <property type="molecule type" value="Genomic_DNA"/>
</dbReference>
<dbReference type="InterPro" id="IPR004827">
    <property type="entry name" value="bZIP"/>
</dbReference>
<dbReference type="GO" id="GO:0000978">
    <property type="term" value="F:RNA polymerase II cis-regulatory region sequence-specific DNA binding"/>
    <property type="evidence" value="ECO:0007669"/>
    <property type="project" value="TreeGrafter"/>
</dbReference>
<keyword evidence="6" id="KW-0539">Nucleus</keyword>
<evidence type="ECO:0000313" key="11">
    <source>
        <dbReference type="Proteomes" id="UP000298663"/>
    </source>
</evidence>
<dbReference type="AlphaFoldDB" id="A0A4U5MRB6"/>
<gene>
    <name evidence="10" type="ORF">L596_019705</name>
</gene>
<evidence type="ECO:0000313" key="10">
    <source>
        <dbReference type="EMBL" id="TKR72219.1"/>
    </source>
</evidence>
<proteinExistence type="inferred from homology"/>
<dbReference type="STRING" id="34508.A0A4U5MRB6"/>
<dbReference type="Proteomes" id="UP000298663">
    <property type="component" value="Unassembled WGS sequence"/>
</dbReference>